<evidence type="ECO:0000256" key="10">
    <source>
        <dbReference type="ARBA" id="ARBA00022553"/>
    </source>
</evidence>
<evidence type="ECO:0000256" key="15">
    <source>
        <dbReference type="PIRSR" id="PIRSR005096-1"/>
    </source>
</evidence>
<dbReference type="InterPro" id="IPR018052">
    <property type="entry name" value="Ald1_epimerase_CS"/>
</dbReference>
<evidence type="ECO:0000256" key="1">
    <source>
        <dbReference type="ARBA" id="ARBA00001614"/>
    </source>
</evidence>
<comment type="similarity">
    <text evidence="5 14">Belongs to the aldose epimerase family.</text>
</comment>
<keyword evidence="10" id="KW-0597">Phosphoprotein</keyword>
<feature type="binding site" evidence="17">
    <location>
        <begin position="138"/>
        <end position="139"/>
    </location>
    <ligand>
        <name>beta-D-galactose</name>
        <dbReference type="ChEBI" id="CHEBI:27667"/>
    </ligand>
</feature>
<evidence type="ECO:0000256" key="2">
    <source>
        <dbReference type="ARBA" id="ARBA00001913"/>
    </source>
</evidence>
<evidence type="ECO:0000313" key="18">
    <source>
        <dbReference type="EMBL" id="SFA38526.1"/>
    </source>
</evidence>
<keyword evidence="13 14" id="KW-0119">Carbohydrate metabolism</keyword>
<dbReference type="GO" id="GO:0033499">
    <property type="term" value="P:galactose catabolic process via UDP-galactose, Leloir pathway"/>
    <property type="evidence" value="ECO:0007669"/>
    <property type="project" value="TreeGrafter"/>
</dbReference>
<dbReference type="GO" id="GO:0005737">
    <property type="term" value="C:cytoplasm"/>
    <property type="evidence" value="ECO:0007669"/>
    <property type="project" value="UniProtKB-SubCell"/>
</dbReference>
<evidence type="ECO:0000256" key="13">
    <source>
        <dbReference type="ARBA" id="ARBA00023277"/>
    </source>
</evidence>
<protein>
    <recommendedName>
        <fullName evidence="8 14">Aldose 1-epimerase</fullName>
        <ecNumber evidence="7 14">5.1.3.3</ecNumber>
    </recommendedName>
</protein>
<evidence type="ECO:0000256" key="17">
    <source>
        <dbReference type="PIRSR" id="PIRSR005096-3"/>
    </source>
</evidence>
<dbReference type="PANTHER" id="PTHR10091">
    <property type="entry name" value="ALDOSE-1-EPIMERASE"/>
    <property type="match status" value="1"/>
</dbReference>
<feature type="active site" description="Proton donor" evidence="15">
    <location>
        <position position="235"/>
    </location>
</feature>
<gene>
    <name evidence="18" type="ORF">SAMN04488511_101225</name>
</gene>
<evidence type="ECO:0000256" key="6">
    <source>
        <dbReference type="ARBA" id="ARBA00011245"/>
    </source>
</evidence>
<keyword evidence="11" id="KW-0106">Calcium</keyword>
<accession>A0A1I0SIC3</accession>
<dbReference type="PANTHER" id="PTHR10091:SF0">
    <property type="entry name" value="GALACTOSE MUTAROTASE"/>
    <property type="match status" value="1"/>
</dbReference>
<keyword evidence="9" id="KW-0963">Cytoplasm</keyword>
<comment type="cofactor">
    <cofactor evidence="2">
        <name>Ca(2+)</name>
        <dbReference type="ChEBI" id="CHEBI:29108"/>
    </cofactor>
</comment>
<dbReference type="InterPro" id="IPR014718">
    <property type="entry name" value="GH-type_carb-bd"/>
</dbReference>
<dbReference type="FunFam" id="2.70.98.10:FF:000003">
    <property type="entry name" value="Aldose 1-epimerase"/>
    <property type="match status" value="1"/>
</dbReference>
<dbReference type="InterPro" id="IPR008183">
    <property type="entry name" value="Aldose_1/G6P_1-epimerase"/>
</dbReference>
<dbReference type="InterPro" id="IPR047215">
    <property type="entry name" value="Galactose_mutarotase-like"/>
</dbReference>
<evidence type="ECO:0000256" key="9">
    <source>
        <dbReference type="ARBA" id="ARBA00022490"/>
    </source>
</evidence>
<name>A0A1I0SIC3_9SPHI</name>
<dbReference type="PROSITE" id="PS00545">
    <property type="entry name" value="ALDOSE_1_EPIMERASE"/>
    <property type="match status" value="1"/>
</dbReference>
<comment type="pathway">
    <text evidence="4 14">Carbohydrate metabolism; hexose metabolism.</text>
</comment>
<comment type="subcellular location">
    <subcellularLocation>
        <location evidence="3">Cytoplasm</location>
    </subcellularLocation>
</comment>
<evidence type="ECO:0000256" key="5">
    <source>
        <dbReference type="ARBA" id="ARBA00006206"/>
    </source>
</evidence>
<evidence type="ECO:0000256" key="16">
    <source>
        <dbReference type="PIRSR" id="PIRSR005096-2"/>
    </source>
</evidence>
<dbReference type="NCBIfam" id="NF008277">
    <property type="entry name" value="PRK11055.1"/>
    <property type="match status" value="1"/>
</dbReference>
<dbReference type="GO" id="GO:0030246">
    <property type="term" value="F:carbohydrate binding"/>
    <property type="evidence" value="ECO:0007669"/>
    <property type="project" value="InterPro"/>
</dbReference>
<dbReference type="UniPathway" id="UPA00242"/>
<reference evidence="19" key="1">
    <citation type="submission" date="2016-10" db="EMBL/GenBank/DDBJ databases">
        <authorList>
            <person name="Varghese N."/>
            <person name="Submissions S."/>
        </authorList>
    </citation>
    <scope>NUCLEOTIDE SEQUENCE [LARGE SCALE GENOMIC DNA]</scope>
    <source>
        <strain evidence="19">DSM 18130</strain>
    </source>
</reference>
<evidence type="ECO:0000313" key="19">
    <source>
        <dbReference type="Proteomes" id="UP000198836"/>
    </source>
</evidence>
<evidence type="ECO:0000256" key="14">
    <source>
        <dbReference type="PIRNR" id="PIRNR005096"/>
    </source>
</evidence>
<comment type="catalytic activity">
    <reaction evidence="1 14">
        <text>alpha-D-glucose = beta-D-glucose</text>
        <dbReference type="Rhea" id="RHEA:10264"/>
        <dbReference type="ChEBI" id="CHEBI:15903"/>
        <dbReference type="ChEBI" id="CHEBI:17925"/>
        <dbReference type="EC" id="5.1.3.3"/>
    </reaction>
</comment>
<dbReference type="EC" id="5.1.3.3" evidence="7 14"/>
<dbReference type="GO" id="GO:0004034">
    <property type="term" value="F:aldose 1-epimerase activity"/>
    <property type="evidence" value="ECO:0007669"/>
    <property type="project" value="UniProtKB-EC"/>
</dbReference>
<evidence type="ECO:0000256" key="3">
    <source>
        <dbReference type="ARBA" id="ARBA00004496"/>
    </source>
</evidence>
<dbReference type="EMBL" id="FOJM01000001">
    <property type="protein sequence ID" value="SFA38526.1"/>
    <property type="molecule type" value="Genomic_DNA"/>
</dbReference>
<dbReference type="CDD" id="cd09019">
    <property type="entry name" value="galactose_mutarotase_like"/>
    <property type="match status" value="1"/>
</dbReference>
<feature type="binding site" evidence="16">
    <location>
        <position position="307"/>
    </location>
    <ligand>
        <name>beta-D-galactose</name>
        <dbReference type="ChEBI" id="CHEBI:27667"/>
    </ligand>
</feature>
<feature type="active site" description="Proton acceptor" evidence="15">
    <location>
        <position position="372"/>
    </location>
</feature>
<dbReference type="SUPFAM" id="SSF74650">
    <property type="entry name" value="Galactose mutarotase-like"/>
    <property type="match status" value="1"/>
</dbReference>
<keyword evidence="12 14" id="KW-0413">Isomerase</keyword>
<evidence type="ECO:0000256" key="11">
    <source>
        <dbReference type="ARBA" id="ARBA00022837"/>
    </source>
</evidence>
<dbReference type="Pfam" id="PF01263">
    <property type="entry name" value="Aldose_epim"/>
    <property type="match status" value="1"/>
</dbReference>
<dbReference type="Proteomes" id="UP000198836">
    <property type="component" value="Unassembled WGS sequence"/>
</dbReference>
<evidence type="ECO:0000256" key="4">
    <source>
        <dbReference type="ARBA" id="ARBA00005028"/>
    </source>
</evidence>
<feature type="binding site" evidence="17">
    <location>
        <begin position="235"/>
        <end position="237"/>
    </location>
    <ligand>
        <name>beta-D-galactose</name>
        <dbReference type="ChEBI" id="CHEBI:27667"/>
    </ligand>
</feature>
<keyword evidence="19" id="KW-1185">Reference proteome</keyword>
<comment type="subunit">
    <text evidence="6">Monomer.</text>
</comment>
<dbReference type="InterPro" id="IPR015443">
    <property type="entry name" value="Aldose_1-epimerase"/>
</dbReference>
<evidence type="ECO:0000256" key="7">
    <source>
        <dbReference type="ARBA" id="ARBA00013185"/>
    </source>
</evidence>
<evidence type="ECO:0000256" key="8">
    <source>
        <dbReference type="ARBA" id="ARBA00014165"/>
    </source>
</evidence>
<dbReference type="Gene3D" id="2.70.98.10">
    <property type="match status" value="1"/>
</dbReference>
<evidence type="ECO:0000256" key="12">
    <source>
        <dbReference type="ARBA" id="ARBA00023235"/>
    </source>
</evidence>
<proteinExistence type="inferred from homology"/>
<organism evidence="18 19">
    <name type="scientific">Pedobacter suwonensis</name>
    <dbReference type="NCBI Taxonomy" id="332999"/>
    <lineage>
        <taxon>Bacteria</taxon>
        <taxon>Pseudomonadati</taxon>
        <taxon>Bacteroidota</taxon>
        <taxon>Sphingobacteriia</taxon>
        <taxon>Sphingobacteriales</taxon>
        <taxon>Sphingobacteriaceae</taxon>
        <taxon>Pedobacter</taxon>
    </lineage>
</organism>
<dbReference type="AlphaFoldDB" id="A0A1I0SIC3"/>
<sequence length="406" mass="44186">MQASGILLCKNHDRFINLKKSKLMKKPFLKALPLATLCLALAFSACNPTTDKGTASSTPQDSLKYNTTIDGKAVKLYTLKNKQGASVSISNYGGRVVSLLVPDKNNKLTDVVLGYDSIGAYRKKGEPFFGALIGRYGNRIAKGKFTLEGKEYQLQLNDGVNTLHGGTDGFFGKVWDAKQLDSTKLELTYVSKDGEAGYPGKLDVKVIYTLTDDNSLQIDYEATTDKTTIVNLTNHAYFNLNGEGDSTILDHELMIDANAYTPVDSTLIPTGKLQQVAGTAFDFNKAKLVGKQIGDNDEQLKFGKGYDHNFALTHHDGKTPVAVVKSAKTGIVLSVITTEPGLQFYSGNFLTGADKDGKGGKSYPHRSAFCLETQHFPDAPNHPNFASTVLKPGETYKTSTTYKFSK</sequence>
<dbReference type="InterPro" id="IPR011013">
    <property type="entry name" value="Gal_mutarotase_sf_dom"/>
</dbReference>
<dbReference type="PIRSF" id="PIRSF005096">
    <property type="entry name" value="GALM"/>
    <property type="match status" value="1"/>
</dbReference>
<dbReference type="GO" id="GO:0006006">
    <property type="term" value="P:glucose metabolic process"/>
    <property type="evidence" value="ECO:0007669"/>
    <property type="project" value="TreeGrafter"/>
</dbReference>
<dbReference type="STRING" id="332999.SAMN04488511_101225"/>